<evidence type="ECO:0000313" key="4">
    <source>
        <dbReference type="EMBL" id="MDC3425419.1"/>
    </source>
</evidence>
<feature type="transmembrane region" description="Helical" evidence="2">
    <location>
        <begin position="12"/>
        <end position="28"/>
    </location>
</feature>
<feature type="transmembrane region" description="Helical" evidence="2">
    <location>
        <begin position="40"/>
        <end position="62"/>
    </location>
</feature>
<feature type="domain" description="Transglutaminase-like" evidence="3">
    <location>
        <begin position="475"/>
        <end position="550"/>
    </location>
</feature>
<sequence>MGKMFNQPYHVYHMLVYLCGFILFTEWLRPLAEITDTSNIPLFVLFAGFCFFVSMLNLSWWLSVPLKLVGLVYILDGLFIQEALFSKEWFLLIYQHLIYNLDIITSQQWGDMTPMFRSFLFLILLWLMSYLLHYWFVVAKRVFLFVLLTFVYLTVLDTFTTYDGDAAIVRTFVVSLLAMGISTFIKEMDHETLSLNWIKRSPAWVLPLVAMILFSSVVGYAAPKLAPQWPDPVPFIKSTAENAGSGGVGGSVTQKIGYGEDDSRLGGSLQQDTTPVFQAVTKEEQYWRIETKDIYTGKGWKQSRRENLQGLQNGRIPLETFSENVETEKSEAVIGFEPESFFYKLVYPYGIESVQGSNDVEMLFDATSEAVSIQGDQQSGLYNYRLTFENPTFSIDQLLEANGPDPEPIRNQYLQLPESLPQRVKELTMQVVKDEDTRYEKAKAVEQYFNQNGFEYSLEGVPFPSADQDYVDQFLFETKIGYCNNYSTSMAIMLRSIGIPTRWVKGFTSGEKVQEASGDRNVYQITNANAHSWVEVYFPNVGWVPFEPTQGFSNPMEFVENSNPGEDDETTSPEAEPTLGNQDTPEKPNQGLEMEDTGSKETESQSSNFLKNWWLWVLVGVILFSLVLGIYLKRYNLMSAFLLKKYQKQKGFTSFQDAYHYLLKVLDHKGLKRREEQTLREFATDVDRRFLTNEMSRLTYHYERTIYSKGNDDKERHMLMQLWQNLIKHALS</sequence>
<organism evidence="4 5">
    <name type="scientific">Terrihalobacillus insolitus</name>
    <dbReference type="NCBI Taxonomy" id="2950438"/>
    <lineage>
        <taxon>Bacteria</taxon>
        <taxon>Bacillati</taxon>
        <taxon>Bacillota</taxon>
        <taxon>Bacilli</taxon>
        <taxon>Bacillales</taxon>
        <taxon>Bacillaceae</taxon>
        <taxon>Terrihalobacillus</taxon>
    </lineage>
</organism>
<proteinExistence type="predicted"/>
<dbReference type="SMART" id="SM00460">
    <property type="entry name" value="TGc"/>
    <property type="match status" value="1"/>
</dbReference>
<dbReference type="Pfam" id="PF01841">
    <property type="entry name" value="Transglut_core"/>
    <property type="match status" value="1"/>
</dbReference>
<evidence type="ECO:0000313" key="5">
    <source>
        <dbReference type="Proteomes" id="UP001145050"/>
    </source>
</evidence>
<evidence type="ECO:0000256" key="1">
    <source>
        <dbReference type="SAM" id="MobiDB-lite"/>
    </source>
</evidence>
<dbReference type="SUPFAM" id="SSF54001">
    <property type="entry name" value="Cysteine proteinases"/>
    <property type="match status" value="1"/>
</dbReference>
<dbReference type="AlphaFoldDB" id="A0A9X3WY34"/>
<dbReference type="InterPro" id="IPR002931">
    <property type="entry name" value="Transglutaminase-like"/>
</dbReference>
<dbReference type="EMBL" id="JAMQKB010000014">
    <property type="protein sequence ID" value="MDC3425419.1"/>
    <property type="molecule type" value="Genomic_DNA"/>
</dbReference>
<feature type="transmembrane region" description="Helical" evidence="2">
    <location>
        <begin position="115"/>
        <end position="135"/>
    </location>
</feature>
<evidence type="ECO:0000259" key="3">
    <source>
        <dbReference type="SMART" id="SM00460"/>
    </source>
</evidence>
<dbReference type="InterPro" id="IPR038765">
    <property type="entry name" value="Papain-like_cys_pep_sf"/>
</dbReference>
<dbReference type="InterPro" id="IPR052901">
    <property type="entry name" value="Bact_TGase-like"/>
</dbReference>
<dbReference type="InterPro" id="IPR021878">
    <property type="entry name" value="TgpA_N"/>
</dbReference>
<keyword evidence="2" id="KW-0472">Membrane</keyword>
<keyword evidence="5" id="KW-1185">Reference proteome</keyword>
<protein>
    <submittedName>
        <fullName evidence="4">TransglutaminaseTgpA domain-containing protein</fullName>
    </submittedName>
</protein>
<keyword evidence="2" id="KW-0812">Transmembrane</keyword>
<comment type="caution">
    <text evidence="4">The sequence shown here is derived from an EMBL/GenBank/DDBJ whole genome shotgun (WGS) entry which is preliminary data.</text>
</comment>
<dbReference type="RefSeq" id="WP_272437226.1">
    <property type="nucleotide sequence ID" value="NZ_JAMQKB010000014.1"/>
</dbReference>
<dbReference type="PANTHER" id="PTHR42736:SF1">
    <property type="entry name" value="PROTEIN-GLUTAMINE GAMMA-GLUTAMYLTRANSFERASE"/>
    <property type="match status" value="1"/>
</dbReference>
<feature type="transmembrane region" description="Helical" evidence="2">
    <location>
        <begin position="613"/>
        <end position="632"/>
    </location>
</feature>
<dbReference type="Pfam" id="PF11992">
    <property type="entry name" value="TgpA_N"/>
    <property type="match status" value="1"/>
</dbReference>
<accession>A0A9X3WY34</accession>
<feature type="transmembrane region" description="Helical" evidence="2">
    <location>
        <begin position="168"/>
        <end position="185"/>
    </location>
</feature>
<gene>
    <name evidence="4" type="ORF">NC797_13000</name>
</gene>
<feature type="region of interest" description="Disordered" evidence="1">
    <location>
        <begin position="554"/>
        <end position="601"/>
    </location>
</feature>
<name>A0A9X3WY34_9BACI</name>
<dbReference type="Pfam" id="PF13559">
    <property type="entry name" value="DUF4129"/>
    <property type="match status" value="1"/>
</dbReference>
<dbReference type="InterPro" id="IPR025403">
    <property type="entry name" value="TgpA-like_C"/>
</dbReference>
<dbReference type="PANTHER" id="PTHR42736">
    <property type="entry name" value="PROTEIN-GLUTAMINE GAMMA-GLUTAMYLTRANSFERASE"/>
    <property type="match status" value="1"/>
</dbReference>
<evidence type="ECO:0000256" key="2">
    <source>
        <dbReference type="SAM" id="Phobius"/>
    </source>
</evidence>
<reference evidence="4" key="1">
    <citation type="submission" date="2022-06" db="EMBL/GenBank/DDBJ databases">
        <title>Aquibacillus sp. a new bacterium isolated from soil saline samples.</title>
        <authorList>
            <person name="Galisteo C."/>
            <person name="De La Haba R."/>
            <person name="Sanchez-Porro C."/>
            <person name="Ventosa A."/>
        </authorList>
    </citation>
    <scope>NUCLEOTIDE SEQUENCE</scope>
    <source>
        <strain evidence="4">3ASR75-11</strain>
    </source>
</reference>
<dbReference type="Gene3D" id="3.10.620.30">
    <property type="match status" value="1"/>
</dbReference>
<feature type="transmembrane region" description="Helical" evidence="2">
    <location>
        <begin position="142"/>
        <end position="162"/>
    </location>
</feature>
<keyword evidence="2" id="KW-1133">Transmembrane helix</keyword>
<dbReference type="Proteomes" id="UP001145050">
    <property type="component" value="Unassembled WGS sequence"/>
</dbReference>
<feature type="transmembrane region" description="Helical" evidence="2">
    <location>
        <begin position="205"/>
        <end position="222"/>
    </location>
</feature>